<evidence type="ECO:0000313" key="2">
    <source>
        <dbReference type="Proteomes" id="UP000250321"/>
    </source>
</evidence>
<dbReference type="AlphaFoldDB" id="A0A314Z5C9"/>
<keyword evidence="1" id="KW-0808">Transferase</keyword>
<comment type="caution">
    <text evidence="1">The sequence shown here is derived from an EMBL/GenBank/DDBJ whole genome shotgun (WGS) entry which is preliminary data.</text>
</comment>
<accession>A0A314Z5C9</accession>
<keyword evidence="2" id="KW-1185">Reference proteome</keyword>
<gene>
    <name evidence="1" type="ORF">Pyn_31975</name>
</gene>
<dbReference type="Proteomes" id="UP000250321">
    <property type="component" value="Unassembled WGS sequence"/>
</dbReference>
<dbReference type="EMBL" id="PJQY01000301">
    <property type="protein sequence ID" value="PQQ13387.1"/>
    <property type="molecule type" value="Genomic_DNA"/>
</dbReference>
<name>A0A314Z5C9_PRUYE</name>
<dbReference type="GO" id="GO:0016740">
    <property type="term" value="F:transferase activity"/>
    <property type="evidence" value="ECO:0007669"/>
    <property type="project" value="UniProtKB-KW"/>
</dbReference>
<protein>
    <submittedName>
        <fullName evidence="1">Phenolic glucoside malonyltransferase 2</fullName>
    </submittedName>
</protein>
<sequence>MGLPVQTWRTVLIFVPEPPKPSYDRRAVKDPAGIEAIYLKEWLNAGGPNNTSLMSLGVKENFH</sequence>
<evidence type="ECO:0000313" key="1">
    <source>
        <dbReference type="EMBL" id="PQQ13387.1"/>
    </source>
</evidence>
<reference evidence="1 2" key="1">
    <citation type="submission" date="2018-02" db="EMBL/GenBank/DDBJ databases">
        <title>Draft genome of wild Prunus yedoensis var. nudiflora.</title>
        <authorList>
            <person name="Baek S."/>
            <person name="Kim J.-H."/>
            <person name="Choi K."/>
            <person name="Kim G.-B."/>
            <person name="Cho A."/>
            <person name="Jang H."/>
            <person name="Shin C.-H."/>
            <person name="Yu H.-J."/>
            <person name="Mun J.-H."/>
        </authorList>
    </citation>
    <scope>NUCLEOTIDE SEQUENCE [LARGE SCALE GENOMIC DNA]</scope>
    <source>
        <strain evidence="2">cv. Jeju island</strain>
        <tissue evidence="1">Leaf</tissue>
    </source>
</reference>
<proteinExistence type="predicted"/>
<organism evidence="1 2">
    <name type="scientific">Prunus yedoensis var. nudiflora</name>
    <dbReference type="NCBI Taxonomy" id="2094558"/>
    <lineage>
        <taxon>Eukaryota</taxon>
        <taxon>Viridiplantae</taxon>
        <taxon>Streptophyta</taxon>
        <taxon>Embryophyta</taxon>
        <taxon>Tracheophyta</taxon>
        <taxon>Spermatophyta</taxon>
        <taxon>Magnoliopsida</taxon>
        <taxon>eudicotyledons</taxon>
        <taxon>Gunneridae</taxon>
        <taxon>Pentapetalae</taxon>
        <taxon>rosids</taxon>
        <taxon>fabids</taxon>
        <taxon>Rosales</taxon>
        <taxon>Rosaceae</taxon>
        <taxon>Amygdaloideae</taxon>
        <taxon>Amygdaleae</taxon>
        <taxon>Prunus</taxon>
    </lineage>
</organism>